<dbReference type="GO" id="GO:0004788">
    <property type="term" value="F:thiamine diphosphokinase activity"/>
    <property type="evidence" value="ECO:0007669"/>
    <property type="project" value="InterPro"/>
</dbReference>
<dbReference type="NCBIfam" id="NF040608">
    <property type="entry name" value="division_SteA"/>
    <property type="match status" value="1"/>
</dbReference>
<name>A0A846YUQ9_9NOCA</name>
<evidence type="ECO:0000313" key="7">
    <source>
        <dbReference type="EMBL" id="NKY60982.1"/>
    </source>
</evidence>
<keyword evidence="5" id="KW-0472">Membrane</keyword>
<feature type="domain" description="SteA-like C-terminal" evidence="6">
    <location>
        <begin position="342"/>
        <end position="382"/>
    </location>
</feature>
<comment type="caution">
    <text evidence="7">The sequence shown here is derived from an EMBL/GenBank/DDBJ whole genome shotgun (WGS) entry which is preliminary data.</text>
</comment>
<dbReference type="Pfam" id="PF12555">
    <property type="entry name" value="SteA-like_C"/>
    <property type="match status" value="1"/>
</dbReference>
<evidence type="ECO:0000256" key="4">
    <source>
        <dbReference type="ARBA" id="ARBA00022840"/>
    </source>
</evidence>
<keyword evidence="3 7" id="KW-0418">Kinase</keyword>
<reference evidence="7 8" key="1">
    <citation type="submission" date="2020-04" db="EMBL/GenBank/DDBJ databases">
        <title>MicrobeNet Type strains.</title>
        <authorList>
            <person name="Nicholson A.C."/>
        </authorList>
    </citation>
    <scope>NUCLEOTIDE SEQUENCE [LARGE SCALE GENOMIC DNA]</scope>
    <source>
        <strain evidence="7 8">JCM 3332</strain>
    </source>
</reference>
<keyword evidence="1" id="KW-0808">Transferase</keyword>
<proteinExistence type="predicted"/>
<dbReference type="InterPro" id="IPR036759">
    <property type="entry name" value="TPK_catalytic_sf"/>
</dbReference>
<gene>
    <name evidence="7" type="ORF">HGA15_33585</name>
</gene>
<evidence type="ECO:0000256" key="2">
    <source>
        <dbReference type="ARBA" id="ARBA00022741"/>
    </source>
</evidence>
<evidence type="ECO:0000256" key="1">
    <source>
        <dbReference type="ARBA" id="ARBA00022679"/>
    </source>
</evidence>
<feature type="transmembrane region" description="Helical" evidence="5">
    <location>
        <begin position="354"/>
        <end position="374"/>
    </location>
</feature>
<dbReference type="Proteomes" id="UP000570678">
    <property type="component" value="Unassembled WGS sequence"/>
</dbReference>
<dbReference type="InterPro" id="IPR022215">
    <property type="entry name" value="SteA-like_C"/>
</dbReference>
<evidence type="ECO:0000256" key="3">
    <source>
        <dbReference type="ARBA" id="ARBA00022777"/>
    </source>
</evidence>
<dbReference type="GO" id="GO:0005524">
    <property type="term" value="F:ATP binding"/>
    <property type="evidence" value="ECO:0007669"/>
    <property type="project" value="UniProtKB-KW"/>
</dbReference>
<dbReference type="GO" id="GO:0009229">
    <property type="term" value="P:thiamine diphosphate biosynthetic process"/>
    <property type="evidence" value="ECO:0007669"/>
    <property type="project" value="InterPro"/>
</dbReference>
<accession>A0A846YUQ9</accession>
<keyword evidence="5" id="KW-0812">Transmembrane</keyword>
<sequence length="403" mass="42638">MRMLALLSKNSETLPGRTGTARVDRDTRRLLTRIGPGDIAVIDEMDIDQSLADKLVAAGVTAVVNTSPSISGRYPNVGPEVLVAGGVLLLDTVSSDAFGRIKDGVRVRIEDGVVYADRFTRKEPEVLVECLELGEDAIAERMREARNGLAEHLESFAGDALEFIRTESSLLMDGIGVPKPDLELNGRQVVVVGAGPGHAEELKKLKPFIKEYSPVLIGVGAGAETLRRSGYRPDLIVGNPDELTAKTLTCGAELIIPADLDGRADGLERVKDLGLGAITFPASGSPADLALLLAHHHGAALIVTAGASVTLEEFFDRGRRDSNPATFLTRLKVGESIMDASAVATLYRNRFSGVLAALLVLAVLGAAIVAILAVGHGSEMLTGAQDVLTRAELWGREVLGRTG</sequence>
<dbReference type="SUPFAM" id="SSF63999">
    <property type="entry name" value="Thiamin pyrophosphokinase, catalytic domain"/>
    <property type="match status" value="1"/>
</dbReference>
<dbReference type="GO" id="GO:0016301">
    <property type="term" value="F:kinase activity"/>
    <property type="evidence" value="ECO:0007669"/>
    <property type="project" value="UniProtKB-KW"/>
</dbReference>
<keyword evidence="8" id="KW-1185">Reference proteome</keyword>
<protein>
    <submittedName>
        <fullName evidence="7">Thiamine pyrophosphokinase</fullName>
    </submittedName>
</protein>
<dbReference type="InterPro" id="IPR047795">
    <property type="entry name" value="Put_SteA-like"/>
</dbReference>
<keyword evidence="2" id="KW-0547">Nucleotide-binding</keyword>
<keyword evidence="5" id="KW-1133">Transmembrane helix</keyword>
<dbReference type="RefSeq" id="WP_062975791.1">
    <property type="nucleotide sequence ID" value="NZ_JAAXOT010000034.1"/>
</dbReference>
<evidence type="ECO:0000256" key="5">
    <source>
        <dbReference type="SAM" id="Phobius"/>
    </source>
</evidence>
<evidence type="ECO:0000313" key="8">
    <source>
        <dbReference type="Proteomes" id="UP000570678"/>
    </source>
</evidence>
<evidence type="ECO:0000259" key="6">
    <source>
        <dbReference type="Pfam" id="PF12555"/>
    </source>
</evidence>
<keyword evidence="4" id="KW-0067">ATP-binding</keyword>
<dbReference type="EMBL" id="JAAXOT010000034">
    <property type="protein sequence ID" value="NKY60982.1"/>
    <property type="molecule type" value="Genomic_DNA"/>
</dbReference>
<dbReference type="AlphaFoldDB" id="A0A846YUQ9"/>
<organism evidence="7 8">
    <name type="scientific">Nocardia flavorosea</name>
    <dbReference type="NCBI Taxonomy" id="53429"/>
    <lineage>
        <taxon>Bacteria</taxon>
        <taxon>Bacillati</taxon>
        <taxon>Actinomycetota</taxon>
        <taxon>Actinomycetes</taxon>
        <taxon>Mycobacteriales</taxon>
        <taxon>Nocardiaceae</taxon>
        <taxon>Nocardia</taxon>
    </lineage>
</organism>